<name>A0AAU0UJ03_9FIRM</name>
<organism evidence="3 4">
    <name type="scientific">Metallumcola ferriviriculae</name>
    <dbReference type="NCBI Taxonomy" id="3039180"/>
    <lineage>
        <taxon>Bacteria</taxon>
        <taxon>Bacillati</taxon>
        <taxon>Bacillota</taxon>
        <taxon>Clostridia</taxon>
        <taxon>Neomoorellales</taxon>
        <taxon>Desulfitibacteraceae</taxon>
        <taxon>Metallumcola</taxon>
    </lineage>
</organism>
<dbReference type="InterPro" id="IPR013762">
    <property type="entry name" value="Integrase-like_cat_sf"/>
</dbReference>
<dbReference type="PANTHER" id="PTHR30349">
    <property type="entry name" value="PHAGE INTEGRASE-RELATED"/>
    <property type="match status" value="1"/>
</dbReference>
<evidence type="ECO:0000313" key="4">
    <source>
        <dbReference type="Proteomes" id="UP001329915"/>
    </source>
</evidence>
<evidence type="ECO:0000313" key="3">
    <source>
        <dbReference type="EMBL" id="WRO21041.1"/>
    </source>
</evidence>
<dbReference type="RefSeq" id="WP_366923907.1">
    <property type="nucleotide sequence ID" value="NZ_CP121694.1"/>
</dbReference>
<gene>
    <name evidence="3" type="ORF">MFMK1_000833</name>
</gene>
<protein>
    <submittedName>
        <fullName evidence="3">Tyrosine-type recombinase/integrase</fullName>
    </submittedName>
</protein>
<dbReference type="KEGG" id="dbc:MFMK1_000833"/>
<evidence type="ECO:0000256" key="1">
    <source>
        <dbReference type="ARBA" id="ARBA00023172"/>
    </source>
</evidence>
<evidence type="ECO:0000259" key="2">
    <source>
        <dbReference type="PROSITE" id="PS51898"/>
    </source>
</evidence>
<proteinExistence type="predicted"/>
<reference evidence="3 4" key="1">
    <citation type="submission" date="2023-04" db="EMBL/GenBank/DDBJ databases">
        <authorList>
            <person name="Hsu D."/>
        </authorList>
    </citation>
    <scope>NUCLEOTIDE SEQUENCE [LARGE SCALE GENOMIC DNA]</scope>
    <source>
        <strain evidence="3 4">MK1</strain>
    </source>
</reference>
<feature type="domain" description="Tyr recombinase" evidence="2">
    <location>
        <begin position="194"/>
        <end position="379"/>
    </location>
</feature>
<accession>A0AAU0UJ03</accession>
<dbReference type="GO" id="GO:0003677">
    <property type="term" value="F:DNA binding"/>
    <property type="evidence" value="ECO:0007669"/>
    <property type="project" value="InterPro"/>
</dbReference>
<dbReference type="InterPro" id="IPR011010">
    <property type="entry name" value="DNA_brk_join_enz"/>
</dbReference>
<keyword evidence="1" id="KW-0233">DNA recombination</keyword>
<dbReference type="PROSITE" id="PS51898">
    <property type="entry name" value="TYR_RECOMBINASE"/>
    <property type="match status" value="1"/>
</dbReference>
<dbReference type="InterPro" id="IPR050090">
    <property type="entry name" value="Tyrosine_recombinase_XerCD"/>
</dbReference>
<dbReference type="EMBL" id="CP121694">
    <property type="protein sequence ID" value="WRO21041.1"/>
    <property type="molecule type" value="Genomic_DNA"/>
</dbReference>
<dbReference type="PANTHER" id="PTHR30349:SF90">
    <property type="entry name" value="TYROSINE RECOMBINASE XERD"/>
    <property type="match status" value="1"/>
</dbReference>
<keyword evidence="4" id="KW-1185">Reference proteome</keyword>
<dbReference type="SUPFAM" id="SSF56349">
    <property type="entry name" value="DNA breaking-rejoining enzymes"/>
    <property type="match status" value="1"/>
</dbReference>
<dbReference type="Proteomes" id="UP001329915">
    <property type="component" value="Chromosome"/>
</dbReference>
<dbReference type="Gene3D" id="1.10.443.10">
    <property type="entry name" value="Intergrase catalytic core"/>
    <property type="match status" value="1"/>
</dbReference>
<sequence length="398" mass="45301">MLDELLHDLEDKSYTELTLVNYRRTLRKIEPFMIEHGIDAYTPEIGMQYYETYLVENELEDARQKAMFTAIRRLNDFYSGMEYRIQQKHKITLLPSNYEHALGMYATECAGAGNKDITIESKKRFIRSFLRECITFGCPDIQSLNASYVTRACLAVENKDGLAVVMVFLKFLSIRGTTKSDLSTLVPRYRRSMDIPVTYSEEDILRFEAAINRMSDVGKRDYAMLLLATRLGMRSGDIAKLSLYELDFEHEEICFKQQKNGEMLHLPMLPEVGKALADYINNVRPRVASKTVFLRHKAPYQGITTSVLRFATSKYFCLASIDMSGKKHGPHAFRSSLASSMVNDNVPYEAVRTILGHSDPDAIKHYAKLNIEKLRECAIEVPEPAGSFKAFLDGGGQS</sequence>
<dbReference type="InterPro" id="IPR002104">
    <property type="entry name" value="Integrase_catalytic"/>
</dbReference>
<dbReference type="Pfam" id="PF00589">
    <property type="entry name" value="Phage_integrase"/>
    <property type="match status" value="1"/>
</dbReference>
<dbReference type="AlphaFoldDB" id="A0AAU0UJ03"/>
<dbReference type="GO" id="GO:0006310">
    <property type="term" value="P:DNA recombination"/>
    <property type="evidence" value="ECO:0007669"/>
    <property type="project" value="UniProtKB-KW"/>
</dbReference>
<dbReference type="GO" id="GO:0015074">
    <property type="term" value="P:DNA integration"/>
    <property type="evidence" value="ECO:0007669"/>
    <property type="project" value="InterPro"/>
</dbReference>